<proteinExistence type="predicted"/>
<reference evidence="1" key="1">
    <citation type="submission" date="2020-10" db="EMBL/GenBank/DDBJ databases">
        <authorList>
            <person name="Gilroy R."/>
        </authorList>
    </citation>
    <scope>NUCLEOTIDE SEQUENCE</scope>
    <source>
        <strain evidence="1">ChiSjej4B22-8349</strain>
    </source>
</reference>
<evidence type="ECO:0000313" key="2">
    <source>
        <dbReference type="Proteomes" id="UP000824130"/>
    </source>
</evidence>
<gene>
    <name evidence="1" type="ORF">IAD25_03590</name>
</gene>
<reference evidence="1" key="2">
    <citation type="journal article" date="2021" name="PeerJ">
        <title>Extensive microbial diversity within the chicken gut microbiome revealed by metagenomics and culture.</title>
        <authorList>
            <person name="Gilroy R."/>
            <person name="Ravi A."/>
            <person name="Getino M."/>
            <person name="Pursley I."/>
            <person name="Horton D.L."/>
            <person name="Alikhan N.F."/>
            <person name="Baker D."/>
            <person name="Gharbi K."/>
            <person name="Hall N."/>
            <person name="Watson M."/>
            <person name="Adriaenssens E.M."/>
            <person name="Foster-Nyarko E."/>
            <person name="Jarju S."/>
            <person name="Secka A."/>
            <person name="Antonio M."/>
            <person name="Oren A."/>
            <person name="Chaudhuri R.R."/>
            <person name="La Ragione R."/>
            <person name="Hildebrand F."/>
            <person name="Pallen M.J."/>
        </authorList>
    </citation>
    <scope>NUCLEOTIDE SEQUENCE</scope>
    <source>
        <strain evidence="1">ChiSjej4B22-8349</strain>
    </source>
</reference>
<sequence length="81" mass="9269">MTNFYIHVCEKGHAKTDFRRIKPGQTCEKCGAPLLDSCPQCGELIKKWHYYGSVPRGPKAESFPLPDRCQHCGCRFPWAIK</sequence>
<dbReference type="InterPro" id="IPR016891">
    <property type="entry name" value="DUF2321"/>
</dbReference>
<dbReference type="AlphaFoldDB" id="A0A9D1N6Z8"/>
<organism evidence="1 2">
    <name type="scientific">Candidatus Allocopromorpha excrementipullorum</name>
    <dbReference type="NCBI Taxonomy" id="2840743"/>
    <lineage>
        <taxon>Bacteria</taxon>
        <taxon>Bacillati</taxon>
        <taxon>Bacillota</taxon>
        <taxon>Clostridia</taxon>
        <taxon>Eubacteriales</taxon>
        <taxon>Eubacteriaceae</taxon>
        <taxon>Eubacteriaceae incertae sedis</taxon>
        <taxon>Candidatus Allocopromorpha</taxon>
    </lineage>
</organism>
<accession>A0A9D1N6Z8</accession>
<dbReference type="EMBL" id="DVOB01000078">
    <property type="protein sequence ID" value="HIU95776.1"/>
    <property type="molecule type" value="Genomic_DNA"/>
</dbReference>
<name>A0A9D1N6Z8_9FIRM</name>
<dbReference type="Proteomes" id="UP000824130">
    <property type="component" value="Unassembled WGS sequence"/>
</dbReference>
<protein>
    <submittedName>
        <fullName evidence="1">DUF2321 domain-containing protein</fullName>
    </submittedName>
</protein>
<dbReference type="Pfam" id="PF10083">
    <property type="entry name" value="DUF2321"/>
    <property type="match status" value="1"/>
</dbReference>
<evidence type="ECO:0000313" key="1">
    <source>
        <dbReference type="EMBL" id="HIU95776.1"/>
    </source>
</evidence>
<comment type="caution">
    <text evidence="1">The sequence shown here is derived from an EMBL/GenBank/DDBJ whole genome shotgun (WGS) entry which is preliminary data.</text>
</comment>